<keyword evidence="7 9" id="KW-0472">Membrane</keyword>
<evidence type="ECO:0000256" key="9">
    <source>
        <dbReference type="RuleBase" id="RU003640"/>
    </source>
</evidence>
<comment type="similarity">
    <text evidence="2 9">Belongs to the complex I subunit 3 family.</text>
</comment>
<keyword evidence="9" id="KW-0249">Electron transport</keyword>
<evidence type="ECO:0000256" key="3">
    <source>
        <dbReference type="ARBA" id="ARBA00021007"/>
    </source>
</evidence>
<comment type="function">
    <text evidence="9">Core subunit of the mitochondrial membrane respiratory chain NADH dehydrogenase (Complex I) which catalyzes electron transfer from NADH through the respiratory chain, using ubiquinone as an electron acceptor. Essential for the catalytic activity of complex I.</text>
</comment>
<proteinExistence type="inferred from homology"/>
<keyword evidence="9" id="KW-0830">Ubiquinone</keyword>
<feature type="transmembrane region" description="Helical" evidence="9">
    <location>
        <begin position="79"/>
        <end position="102"/>
    </location>
</feature>
<dbReference type="PANTHER" id="PTHR11058">
    <property type="entry name" value="NADH-UBIQUINONE OXIDOREDUCTASE CHAIN 3"/>
    <property type="match status" value="1"/>
</dbReference>
<dbReference type="GO" id="GO:0008137">
    <property type="term" value="F:NADH dehydrogenase (ubiquinone) activity"/>
    <property type="evidence" value="ECO:0007669"/>
    <property type="project" value="UniProtKB-UniRule"/>
</dbReference>
<evidence type="ECO:0000256" key="1">
    <source>
        <dbReference type="ARBA" id="ARBA00004370"/>
    </source>
</evidence>
<evidence type="ECO:0000256" key="5">
    <source>
        <dbReference type="ARBA" id="ARBA00022692"/>
    </source>
</evidence>
<comment type="subcellular location">
    <subcellularLocation>
        <location evidence="1">Membrane</location>
    </subcellularLocation>
    <subcellularLocation>
        <location evidence="9">Mitochondrion membrane</location>
        <topology evidence="9">Multi-pass membrane protein</topology>
    </subcellularLocation>
</comment>
<evidence type="ECO:0000256" key="7">
    <source>
        <dbReference type="ARBA" id="ARBA00023136"/>
    </source>
</evidence>
<sequence length="113" mass="12331">MVVSGVLSGVMVALLFIVVGVVQEREGLYLEGLVPFECGSPSAQGGLRQFSVRFFLLVLVFLLLDLEIVYILLMPSSVISWSMAFGVSVCLTLVLYALATFYEWVEGSLSWSG</sequence>
<dbReference type="Pfam" id="PF00507">
    <property type="entry name" value="Oxidored_q4"/>
    <property type="match status" value="1"/>
</dbReference>
<geneLocation type="mitochondrion" evidence="10"/>
<gene>
    <name evidence="10" type="primary">nad3</name>
</gene>
<dbReference type="EMBL" id="OR215045">
    <property type="protein sequence ID" value="WKY96613.1"/>
    <property type="molecule type" value="Genomic_DNA"/>
</dbReference>
<keyword evidence="9 10" id="KW-0496">Mitochondrion</keyword>
<evidence type="ECO:0000256" key="6">
    <source>
        <dbReference type="ARBA" id="ARBA00022989"/>
    </source>
</evidence>
<comment type="catalytic activity">
    <reaction evidence="8 9">
        <text>a ubiquinone + NADH + 5 H(+)(in) = a ubiquinol + NAD(+) + 4 H(+)(out)</text>
        <dbReference type="Rhea" id="RHEA:29091"/>
        <dbReference type="Rhea" id="RHEA-COMP:9565"/>
        <dbReference type="Rhea" id="RHEA-COMP:9566"/>
        <dbReference type="ChEBI" id="CHEBI:15378"/>
        <dbReference type="ChEBI" id="CHEBI:16389"/>
        <dbReference type="ChEBI" id="CHEBI:17976"/>
        <dbReference type="ChEBI" id="CHEBI:57540"/>
        <dbReference type="ChEBI" id="CHEBI:57945"/>
        <dbReference type="EC" id="7.1.1.2"/>
    </reaction>
</comment>
<protein>
    <recommendedName>
        <fullName evidence="3 9">NADH-ubiquinone oxidoreductase chain 3</fullName>
        <ecNumber evidence="9">7.1.1.2</ecNumber>
    </recommendedName>
</protein>
<evidence type="ECO:0000256" key="8">
    <source>
        <dbReference type="ARBA" id="ARBA00049551"/>
    </source>
</evidence>
<dbReference type="Gene3D" id="1.20.58.1610">
    <property type="entry name" value="NADH:ubiquinone/plastoquinone oxidoreductase, chain 3"/>
    <property type="match status" value="1"/>
</dbReference>
<dbReference type="InterPro" id="IPR000440">
    <property type="entry name" value="NADH_UbQ/plastoQ_OxRdtase_su3"/>
</dbReference>
<keyword evidence="6 9" id="KW-1133">Transmembrane helix</keyword>
<name>A0AA49K4V9_9BILA</name>
<dbReference type="InterPro" id="IPR038430">
    <property type="entry name" value="NDAH_ubi_oxred_su3_sf"/>
</dbReference>
<dbReference type="AlphaFoldDB" id="A0AA49K4V9"/>
<dbReference type="EC" id="7.1.1.2" evidence="9"/>
<organism evidence="10">
    <name type="scientific">Longicollum sp.</name>
    <name type="common">in: thorny-headed worms</name>
    <dbReference type="NCBI Taxonomy" id="3073164"/>
    <lineage>
        <taxon>Eukaryota</taxon>
        <taxon>Metazoa</taxon>
        <taxon>Spiralia</taxon>
        <taxon>Lophotrochozoa</taxon>
        <taxon>Acanthocephala</taxon>
        <taxon>Palaeacanthocephala</taxon>
        <taxon>Echinorhynchida</taxon>
        <taxon>Pomphorhynchidae</taxon>
        <taxon>Longicollum</taxon>
    </lineage>
</organism>
<feature type="transmembrane region" description="Helical" evidence="9">
    <location>
        <begin position="6"/>
        <end position="22"/>
    </location>
</feature>
<evidence type="ECO:0000256" key="4">
    <source>
        <dbReference type="ARBA" id="ARBA00022448"/>
    </source>
</evidence>
<dbReference type="PANTHER" id="PTHR11058:SF9">
    <property type="entry name" value="NADH-UBIQUINONE OXIDOREDUCTASE CHAIN 3"/>
    <property type="match status" value="1"/>
</dbReference>
<keyword evidence="9" id="KW-0520">NAD</keyword>
<keyword evidence="9" id="KW-1278">Translocase</keyword>
<evidence type="ECO:0000256" key="2">
    <source>
        <dbReference type="ARBA" id="ARBA00008472"/>
    </source>
</evidence>
<feature type="transmembrane region" description="Helical" evidence="9">
    <location>
        <begin position="54"/>
        <end position="73"/>
    </location>
</feature>
<keyword evidence="5 9" id="KW-0812">Transmembrane</keyword>
<dbReference type="GO" id="GO:0030964">
    <property type="term" value="C:NADH dehydrogenase complex"/>
    <property type="evidence" value="ECO:0007669"/>
    <property type="project" value="TreeGrafter"/>
</dbReference>
<accession>A0AA49K4V9</accession>
<keyword evidence="9" id="KW-0679">Respiratory chain</keyword>
<reference evidence="10" key="1">
    <citation type="submission" date="2023-06" db="EMBL/GenBank/DDBJ databases">
        <title>COMPLETE SEQUENCE AND GENE ORGANIZATION OF THE MITOCHONDRIAL GENOME OF Longicollum sp.</title>
        <authorList>
            <person name="Ren Z."/>
            <person name="Fu P."/>
        </authorList>
    </citation>
    <scope>NUCLEOTIDE SEQUENCE</scope>
</reference>
<evidence type="ECO:0000313" key="10">
    <source>
        <dbReference type="EMBL" id="WKY96613.1"/>
    </source>
</evidence>
<keyword evidence="4 9" id="KW-0813">Transport</keyword>
<dbReference type="GO" id="GO:0031966">
    <property type="term" value="C:mitochondrial membrane"/>
    <property type="evidence" value="ECO:0007669"/>
    <property type="project" value="UniProtKB-SubCell"/>
</dbReference>